<feature type="domain" description="Aminoglycoside phosphotransferase" evidence="2">
    <location>
        <begin position="48"/>
        <end position="254"/>
    </location>
</feature>
<reference evidence="3 4" key="1">
    <citation type="submission" date="2019-08" db="EMBL/GenBank/DDBJ databases">
        <title>In-depth cultivation of the pig gut microbiome towards novel bacterial diversity and tailored functional studies.</title>
        <authorList>
            <person name="Wylensek D."/>
            <person name="Hitch T.C.A."/>
            <person name="Clavel T."/>
        </authorList>
    </citation>
    <scope>NUCLEOTIDE SEQUENCE [LARGE SCALE GENOMIC DNA]</scope>
    <source>
        <strain evidence="3 4">RF-GAM-744-WT-7</strain>
    </source>
</reference>
<dbReference type="Pfam" id="PF01636">
    <property type="entry name" value="APH"/>
    <property type="match status" value="1"/>
</dbReference>
<dbReference type="InterPro" id="IPR002575">
    <property type="entry name" value="Aminoglycoside_PTrfase"/>
</dbReference>
<comment type="caution">
    <text evidence="3">The sequence shown here is derived from an EMBL/GenBank/DDBJ whole genome shotgun (WGS) entry which is preliminary data.</text>
</comment>
<accession>A0A7K0K1N1</accession>
<sequence>MSENLFLTLAALATVANPDLEVEALCPPSGEDQDFVWTGVLDRESNRWMVLASKNSSAATSLEKQEKILSMLANYHDAHRIPFEVPRLIGRASKKDENLTAVVYRQLPGNPLDFNDIGEKSELARSLGKAIAALHEVPTNLVEHVGLPTSSVAEIRESLRDNLSRAVSTGLIPPTLQARWEQALDEDAWWHFHPTFIHGALDPQNVLVADSRVLGVSGFGEVSVGDPARDLAWLVSELTAETVDSIFDAYHLGRAEGADSFLRQRTDLYTELSLVDWLNWGVDQENPAIIADAKDLLEEQLERLDGDFSLTGKPLFEDDTETMDLATDSESLEVEGGDAGEVAGDLEREKPGFNPETSSGADFSSDIETDSSAS</sequence>
<dbReference type="Proteomes" id="UP000442535">
    <property type="component" value="Unassembled WGS sequence"/>
</dbReference>
<evidence type="ECO:0000313" key="4">
    <source>
        <dbReference type="Proteomes" id="UP000442535"/>
    </source>
</evidence>
<feature type="region of interest" description="Disordered" evidence="1">
    <location>
        <begin position="326"/>
        <end position="374"/>
    </location>
</feature>
<proteinExistence type="predicted"/>
<dbReference type="Gene3D" id="3.90.1200.10">
    <property type="match status" value="1"/>
</dbReference>
<name>A0A7K0K1N1_9ACTO</name>
<evidence type="ECO:0000313" key="3">
    <source>
        <dbReference type="EMBL" id="MST49382.1"/>
    </source>
</evidence>
<keyword evidence="4" id="KW-1185">Reference proteome</keyword>
<dbReference type="RefSeq" id="WP_154543953.1">
    <property type="nucleotide sequence ID" value="NZ_VUMY01000005.1"/>
</dbReference>
<keyword evidence="3" id="KW-0808">Transferase</keyword>
<dbReference type="SUPFAM" id="SSF56112">
    <property type="entry name" value="Protein kinase-like (PK-like)"/>
    <property type="match status" value="1"/>
</dbReference>
<dbReference type="AlphaFoldDB" id="A0A7K0K1N1"/>
<feature type="compositionally biased region" description="Acidic residues" evidence="1">
    <location>
        <begin position="365"/>
        <end position="374"/>
    </location>
</feature>
<evidence type="ECO:0000256" key="1">
    <source>
        <dbReference type="SAM" id="MobiDB-lite"/>
    </source>
</evidence>
<dbReference type="GO" id="GO:0016740">
    <property type="term" value="F:transferase activity"/>
    <property type="evidence" value="ECO:0007669"/>
    <property type="project" value="UniProtKB-KW"/>
</dbReference>
<organism evidence="3 4">
    <name type="scientific">Mobiluncus porci</name>
    <dbReference type="NCBI Taxonomy" id="2652278"/>
    <lineage>
        <taxon>Bacteria</taxon>
        <taxon>Bacillati</taxon>
        <taxon>Actinomycetota</taxon>
        <taxon>Actinomycetes</taxon>
        <taxon>Actinomycetales</taxon>
        <taxon>Actinomycetaceae</taxon>
        <taxon>Mobiluncus</taxon>
    </lineage>
</organism>
<dbReference type="InterPro" id="IPR011009">
    <property type="entry name" value="Kinase-like_dom_sf"/>
</dbReference>
<gene>
    <name evidence="3" type="ORF">FYJ63_03885</name>
</gene>
<protein>
    <submittedName>
        <fullName evidence="3">Phosphotransferase</fullName>
    </submittedName>
</protein>
<dbReference type="EMBL" id="VUMY01000005">
    <property type="protein sequence ID" value="MST49382.1"/>
    <property type="molecule type" value="Genomic_DNA"/>
</dbReference>
<evidence type="ECO:0000259" key="2">
    <source>
        <dbReference type="Pfam" id="PF01636"/>
    </source>
</evidence>